<protein>
    <submittedName>
        <fullName evidence="1">Uncharacterized protein</fullName>
    </submittedName>
</protein>
<gene>
    <name evidence="1" type="ORF">LCGC14_0141310</name>
</gene>
<name>A0A0F9V0Z4_9ZZZZ</name>
<accession>A0A0F9V0Z4</accession>
<organism evidence="1">
    <name type="scientific">marine sediment metagenome</name>
    <dbReference type="NCBI Taxonomy" id="412755"/>
    <lineage>
        <taxon>unclassified sequences</taxon>
        <taxon>metagenomes</taxon>
        <taxon>ecological metagenomes</taxon>
    </lineage>
</organism>
<evidence type="ECO:0000313" key="1">
    <source>
        <dbReference type="EMBL" id="KKN98890.1"/>
    </source>
</evidence>
<dbReference type="AlphaFoldDB" id="A0A0F9V0Z4"/>
<reference evidence="1" key="1">
    <citation type="journal article" date="2015" name="Nature">
        <title>Complex archaea that bridge the gap between prokaryotes and eukaryotes.</title>
        <authorList>
            <person name="Spang A."/>
            <person name="Saw J.H."/>
            <person name="Jorgensen S.L."/>
            <person name="Zaremba-Niedzwiedzka K."/>
            <person name="Martijn J."/>
            <person name="Lind A.E."/>
            <person name="van Eijk R."/>
            <person name="Schleper C."/>
            <person name="Guy L."/>
            <person name="Ettema T.J."/>
        </authorList>
    </citation>
    <scope>NUCLEOTIDE SEQUENCE</scope>
</reference>
<comment type="caution">
    <text evidence="1">The sequence shown here is derived from an EMBL/GenBank/DDBJ whole genome shotgun (WGS) entry which is preliminary data.</text>
</comment>
<proteinExistence type="predicted"/>
<dbReference type="EMBL" id="LAZR01000049">
    <property type="protein sequence ID" value="KKN98890.1"/>
    <property type="molecule type" value="Genomic_DNA"/>
</dbReference>
<sequence>MWCSREKRQKRKRAIREKALKNLSSEQFGELAGYLYKEGLIGLDLKPIKQRKE</sequence>